<dbReference type="InterPro" id="IPR039650">
    <property type="entry name" value="HdrA-like"/>
</dbReference>
<evidence type="ECO:0008006" key="7">
    <source>
        <dbReference type="Google" id="ProtNLM"/>
    </source>
</evidence>
<reference evidence="6" key="1">
    <citation type="journal article" date="2019" name="Int. J. Syst. Evol. Microbiol.">
        <title>The Global Catalogue of Microorganisms (GCM) 10K type strain sequencing project: providing services to taxonomists for standard genome sequencing and annotation.</title>
        <authorList>
            <consortium name="The Broad Institute Genomics Platform"/>
            <consortium name="The Broad Institute Genome Sequencing Center for Infectious Disease"/>
            <person name="Wu L."/>
            <person name="Ma J."/>
        </authorList>
    </citation>
    <scope>NUCLEOTIDE SEQUENCE [LARGE SCALE GENOMIC DNA]</scope>
    <source>
        <strain evidence="6">NBRC 108755</strain>
    </source>
</reference>
<organism evidence="5 6">
    <name type="scientific">Homoserinibacter gongjuensis</name>
    <dbReference type="NCBI Taxonomy" id="1162968"/>
    <lineage>
        <taxon>Bacteria</taxon>
        <taxon>Bacillati</taxon>
        <taxon>Actinomycetota</taxon>
        <taxon>Actinomycetes</taxon>
        <taxon>Micrococcales</taxon>
        <taxon>Microbacteriaceae</taxon>
        <taxon>Homoserinibacter</taxon>
    </lineage>
</organism>
<dbReference type="EMBL" id="BSVA01000001">
    <property type="protein sequence ID" value="GMA91038.1"/>
    <property type="molecule type" value="Genomic_DNA"/>
</dbReference>
<keyword evidence="1" id="KW-0479">Metal-binding</keyword>
<accession>A0ABQ6JUG9</accession>
<evidence type="ECO:0000256" key="1">
    <source>
        <dbReference type="ARBA" id="ARBA00022723"/>
    </source>
</evidence>
<name>A0ABQ6JUG9_9MICO</name>
<protein>
    <recommendedName>
        <fullName evidence="7">FAD dependent oxidoreductase</fullName>
    </recommendedName>
</protein>
<keyword evidence="2" id="KW-0560">Oxidoreductase</keyword>
<evidence type="ECO:0000256" key="2">
    <source>
        <dbReference type="ARBA" id="ARBA00023002"/>
    </source>
</evidence>
<gene>
    <name evidence="5" type="ORF">GCM10025869_15670</name>
</gene>
<evidence type="ECO:0000256" key="4">
    <source>
        <dbReference type="ARBA" id="ARBA00023014"/>
    </source>
</evidence>
<dbReference type="Proteomes" id="UP001157069">
    <property type="component" value="Unassembled WGS sequence"/>
</dbReference>
<comment type="caution">
    <text evidence="5">The sequence shown here is derived from an EMBL/GenBank/DDBJ whole genome shotgun (WGS) entry which is preliminary data.</text>
</comment>
<keyword evidence="6" id="KW-1185">Reference proteome</keyword>
<evidence type="ECO:0000313" key="6">
    <source>
        <dbReference type="Proteomes" id="UP001157069"/>
    </source>
</evidence>
<dbReference type="PANTHER" id="PTHR43498">
    <property type="entry name" value="FERREDOXIN:COB-COM HETERODISULFIDE REDUCTASE SUBUNIT A"/>
    <property type="match status" value="1"/>
</dbReference>
<sequence>MAEVGAGDGNVMSYGYRLCLTNAANRIPFTEPDGYDPAYWELGRRYLAVGGADEPAGRWLGLEPNLPGDKCDANSLGPVSLSVLDGTALGWAEGSTAQRAEIAAHHARHALSFLWFLSSDPAVPRGIREELGRWGFAPDEFADTDHLPHQLYVREARRMVGETVLTEHDLVAGLVPDDTIALGSYHLDIREVQRSWITAWEHPDAQSHVVNEGYLSVAVPAYGIPYRALLPRAAEASNLLAAVCVSASHVAFSSIRMEPQYQMLGQAAGTAAALAVRGAGEVHAVPAGVLREVLVGDGAVLVRP</sequence>
<evidence type="ECO:0000313" key="5">
    <source>
        <dbReference type="EMBL" id="GMA91038.1"/>
    </source>
</evidence>
<proteinExistence type="predicted"/>
<dbReference type="PANTHER" id="PTHR43498:SF1">
    <property type="entry name" value="COB--COM HETERODISULFIDE REDUCTASE IRON-SULFUR SUBUNIT A"/>
    <property type="match status" value="1"/>
</dbReference>
<keyword evidence="4" id="KW-0411">Iron-sulfur</keyword>
<evidence type="ECO:0000256" key="3">
    <source>
        <dbReference type="ARBA" id="ARBA00023004"/>
    </source>
</evidence>
<dbReference type="Pfam" id="PF12831">
    <property type="entry name" value="FAD_oxidored"/>
    <property type="match status" value="1"/>
</dbReference>
<keyword evidence="3" id="KW-0408">Iron</keyword>